<dbReference type="SUPFAM" id="SSF50978">
    <property type="entry name" value="WD40 repeat-like"/>
    <property type="match status" value="1"/>
</dbReference>
<dbReference type="Pfam" id="PF00400">
    <property type="entry name" value="WD40"/>
    <property type="match status" value="2"/>
</dbReference>
<dbReference type="InterPro" id="IPR015943">
    <property type="entry name" value="WD40/YVTN_repeat-like_dom_sf"/>
</dbReference>
<dbReference type="RefSeq" id="XP_034250815.1">
    <property type="nucleotide sequence ID" value="XM_034394924.1"/>
</dbReference>
<dbReference type="Gene3D" id="2.130.10.10">
    <property type="entry name" value="YVTN repeat-like/Quinoprotein amine dehydrogenase"/>
    <property type="match status" value="2"/>
</dbReference>
<protein>
    <submittedName>
        <fullName evidence="7">WD repeat-containing protein 20</fullName>
    </submittedName>
</protein>
<keyword evidence="2" id="KW-0677">Repeat</keyword>
<feature type="compositionally biased region" description="Polar residues" evidence="4">
    <location>
        <begin position="472"/>
        <end position="520"/>
    </location>
</feature>
<dbReference type="SMART" id="SM00320">
    <property type="entry name" value="WD40"/>
    <property type="match status" value="5"/>
</dbReference>
<dbReference type="PANTHER" id="PTHR14107:SF16">
    <property type="entry name" value="AT02583P"/>
    <property type="match status" value="1"/>
</dbReference>
<keyword evidence="1 3" id="KW-0853">WD repeat</keyword>
<dbReference type="InParanoid" id="A0A6P9A073"/>
<feature type="region of interest" description="Disordered" evidence="4">
    <location>
        <begin position="470"/>
        <end position="539"/>
    </location>
</feature>
<accession>A0A6P9A073</accession>
<name>A0A6P9A073_THRPL</name>
<keyword evidence="6" id="KW-1185">Reference proteome</keyword>
<reference evidence="7" key="1">
    <citation type="submission" date="2025-08" db="UniProtKB">
        <authorList>
            <consortium name="RefSeq"/>
        </authorList>
    </citation>
    <scope>IDENTIFICATION</scope>
    <source>
        <tissue evidence="7">Total insect</tissue>
    </source>
</reference>
<feature type="chain" id="PRO_5028026620" evidence="5">
    <location>
        <begin position="24"/>
        <end position="714"/>
    </location>
</feature>
<evidence type="ECO:0000256" key="5">
    <source>
        <dbReference type="SAM" id="SignalP"/>
    </source>
</evidence>
<evidence type="ECO:0000256" key="2">
    <source>
        <dbReference type="ARBA" id="ARBA00022737"/>
    </source>
</evidence>
<sequence>MEWTRWMWRILIVPHGFLQRALGLKAFCAYAGGDLAAHSDIPPTPESSANPAICQTRQRKGKAGRQWRPREPETCKMAVQVDGGSSDGGDPDELKTQFYTREGTYRLMTLSEYSRPNRVGYTNTQGNASVRVSFVNLPDPSGNGDRICFNFGRELYVYVYKGVKKAADLTKPVDKKMYKGTNPTCHDFNSITPTADTVSLLVGFSTGQIQLIDPIKKELSKLYNEERLIDKTKVTCIKWVPGSTNLFLASHSSGQLYLYNEELPCGTTAPNYQPFKQGDGYAIHTCKTKSTRNPLYRWVLGSEGCCINELAFSPCGVHLAVVSQDGFLRVFHYDTMELAGVARSYFGGFLCVCWSPDGRYVVVGGEDDLVTVWSFHERRVVARGQGHRSWVSVVAFDPFTSSCSGVKVNGDSGSNSKVDFSDSDSESSFDPKRTPTSSDMTCYRLGSVGQDTQLCLWDITEDVLRQPMCPRTRTTSTAGFGSISGSKTVNGNGAPSGGSVSSATGPVVENSKSNNVANSVGSKDKAADHSSSNSHHGGSTLTQKLAAFGFGDRKDGHKRNFSLGPKSGSSSDKGHNSTSVKSNHSAADDPMRLIGTSTCPRFDECPLLEPLICKKIAHERLTALVFREDCFVTACQDGYVYTWARPGKLCGGGPAAANRPSSPGRVSLGTTGAGLGLAPCGPCANGDGDGVSPVVAAAAARSSPDLPDSKTLLL</sequence>
<feature type="compositionally biased region" description="Polar residues" evidence="4">
    <location>
        <begin position="567"/>
        <end position="585"/>
    </location>
</feature>
<organism evidence="7">
    <name type="scientific">Thrips palmi</name>
    <name type="common">Melon thrips</name>
    <dbReference type="NCBI Taxonomy" id="161013"/>
    <lineage>
        <taxon>Eukaryota</taxon>
        <taxon>Metazoa</taxon>
        <taxon>Ecdysozoa</taxon>
        <taxon>Arthropoda</taxon>
        <taxon>Hexapoda</taxon>
        <taxon>Insecta</taxon>
        <taxon>Pterygota</taxon>
        <taxon>Neoptera</taxon>
        <taxon>Paraneoptera</taxon>
        <taxon>Thysanoptera</taxon>
        <taxon>Terebrantia</taxon>
        <taxon>Thripoidea</taxon>
        <taxon>Thripidae</taxon>
        <taxon>Thrips</taxon>
    </lineage>
</organism>
<dbReference type="GeneID" id="117651136"/>
<keyword evidence="5" id="KW-0732">Signal</keyword>
<dbReference type="Proteomes" id="UP000515158">
    <property type="component" value="Unplaced"/>
</dbReference>
<dbReference type="InterPro" id="IPR036322">
    <property type="entry name" value="WD40_repeat_dom_sf"/>
</dbReference>
<evidence type="ECO:0000256" key="1">
    <source>
        <dbReference type="ARBA" id="ARBA00022574"/>
    </source>
</evidence>
<dbReference type="PANTHER" id="PTHR14107">
    <property type="entry name" value="WD REPEAT PROTEIN"/>
    <property type="match status" value="1"/>
</dbReference>
<dbReference type="AlphaFoldDB" id="A0A6P9A073"/>
<feature type="compositionally biased region" description="Low complexity" evidence="4">
    <location>
        <begin position="529"/>
        <end position="539"/>
    </location>
</feature>
<dbReference type="FunCoup" id="A0A6P9A073">
    <property type="interactions" value="213"/>
</dbReference>
<dbReference type="PROSITE" id="PS50082">
    <property type="entry name" value="WD_REPEATS_2"/>
    <property type="match status" value="1"/>
</dbReference>
<evidence type="ECO:0000256" key="3">
    <source>
        <dbReference type="PROSITE-ProRule" id="PRU00221"/>
    </source>
</evidence>
<dbReference type="KEGG" id="tpal:117651136"/>
<proteinExistence type="predicted"/>
<dbReference type="InterPro" id="IPR001680">
    <property type="entry name" value="WD40_rpt"/>
</dbReference>
<evidence type="ECO:0000313" key="6">
    <source>
        <dbReference type="Proteomes" id="UP000515158"/>
    </source>
</evidence>
<feature type="region of interest" description="Disordered" evidence="4">
    <location>
        <begin position="414"/>
        <end position="442"/>
    </location>
</feature>
<gene>
    <name evidence="7" type="primary">LOC117651136</name>
</gene>
<feature type="region of interest" description="Disordered" evidence="4">
    <location>
        <begin position="557"/>
        <end position="592"/>
    </location>
</feature>
<evidence type="ECO:0000313" key="7">
    <source>
        <dbReference type="RefSeq" id="XP_034250815.1"/>
    </source>
</evidence>
<evidence type="ECO:0000256" key="4">
    <source>
        <dbReference type="SAM" id="MobiDB-lite"/>
    </source>
</evidence>
<dbReference type="OrthoDB" id="3367at2759"/>
<feature type="repeat" description="WD" evidence="3">
    <location>
        <begin position="342"/>
        <end position="383"/>
    </location>
</feature>
<feature type="signal peptide" evidence="5">
    <location>
        <begin position="1"/>
        <end position="23"/>
    </location>
</feature>
<dbReference type="InterPro" id="IPR051362">
    <property type="entry name" value="WD_repeat_creC_regulators"/>
</dbReference>